<dbReference type="AlphaFoldDB" id="A0A1F7Z473"/>
<dbReference type="EMBL" id="MGGR01000011">
    <property type="protein sequence ID" value="OGM33899.1"/>
    <property type="molecule type" value="Genomic_DNA"/>
</dbReference>
<sequence length="219" mass="23839">MIFVNFKTYEKGTGVAAIELVQILEAVAHETQIKIIPVVQATDVKEMIQISRLEIWVQHVDPMEYGAHTGYILPEAVIEDGAVGTFLNHSEHKFESFALLEKAHSRAKEVGLKTLVFAADTIELQEIVKLLPTFASYEPPELVGSKTTSVAKAKPEVISQAVEITRTIGLPLIVGAGIKSSEDVRKSIELGAVGVAVASDIVAAKDPKRQLMHLIEGFE</sequence>
<evidence type="ECO:0000313" key="2">
    <source>
        <dbReference type="EMBL" id="OGM33899.1"/>
    </source>
</evidence>
<gene>
    <name evidence="2" type="ORF">A3D01_05760</name>
</gene>
<protein>
    <submittedName>
        <fullName evidence="2">Uncharacterized protein</fullName>
    </submittedName>
</protein>
<proteinExistence type="predicted"/>
<dbReference type="InterPro" id="IPR000652">
    <property type="entry name" value="Triosephosphate_isomerase"/>
</dbReference>
<dbReference type="Proteomes" id="UP000177169">
    <property type="component" value="Unassembled WGS sequence"/>
</dbReference>
<keyword evidence="1" id="KW-0413">Isomerase</keyword>
<comment type="caution">
    <text evidence="2">The sequence shown here is derived from an EMBL/GenBank/DDBJ whole genome shotgun (WGS) entry which is preliminary data.</text>
</comment>
<dbReference type="NCBIfam" id="NF003302">
    <property type="entry name" value="PRK04302.1"/>
    <property type="match status" value="1"/>
</dbReference>
<dbReference type="GO" id="GO:0004807">
    <property type="term" value="F:triose-phosphate isomerase activity"/>
    <property type="evidence" value="ECO:0007669"/>
    <property type="project" value="InterPro"/>
</dbReference>
<reference evidence="2 3" key="1">
    <citation type="journal article" date="2016" name="Nat. Commun.">
        <title>Thousands of microbial genomes shed light on interconnected biogeochemical processes in an aquifer system.</title>
        <authorList>
            <person name="Anantharaman K."/>
            <person name="Brown C.T."/>
            <person name="Hug L.A."/>
            <person name="Sharon I."/>
            <person name="Castelle C.J."/>
            <person name="Probst A.J."/>
            <person name="Thomas B.C."/>
            <person name="Singh A."/>
            <person name="Wilkins M.J."/>
            <person name="Karaoz U."/>
            <person name="Brodie E.L."/>
            <person name="Williams K.H."/>
            <person name="Hubbard S.S."/>
            <person name="Banfield J.F."/>
        </authorList>
    </citation>
    <scope>NUCLEOTIDE SEQUENCE [LARGE SCALE GENOMIC DNA]</scope>
</reference>
<dbReference type="STRING" id="1802505.A3D01_05760"/>
<organism evidence="2 3">
    <name type="scientific">Candidatus Woesebacteria bacterium RIFCSPHIGHO2_02_FULL_39_13</name>
    <dbReference type="NCBI Taxonomy" id="1802505"/>
    <lineage>
        <taxon>Bacteria</taxon>
        <taxon>Candidatus Woeseibacteriota</taxon>
    </lineage>
</organism>
<evidence type="ECO:0000256" key="1">
    <source>
        <dbReference type="ARBA" id="ARBA00023235"/>
    </source>
</evidence>
<evidence type="ECO:0000313" key="3">
    <source>
        <dbReference type="Proteomes" id="UP000177169"/>
    </source>
</evidence>
<dbReference type="PROSITE" id="PS51440">
    <property type="entry name" value="TIM_2"/>
    <property type="match status" value="1"/>
</dbReference>
<name>A0A1F7Z473_9BACT</name>
<accession>A0A1F7Z473</accession>
<dbReference type="Pfam" id="PF00121">
    <property type="entry name" value="TIM"/>
    <property type="match status" value="1"/>
</dbReference>
<dbReference type="SUPFAM" id="SSF51351">
    <property type="entry name" value="Triosephosphate isomerase (TIM)"/>
    <property type="match status" value="1"/>
</dbReference>
<dbReference type="InterPro" id="IPR035990">
    <property type="entry name" value="TIM_sf"/>
</dbReference>
<dbReference type="Gene3D" id="3.20.20.70">
    <property type="entry name" value="Aldolase class I"/>
    <property type="match status" value="1"/>
</dbReference>
<dbReference type="InterPro" id="IPR013785">
    <property type="entry name" value="Aldolase_TIM"/>
</dbReference>